<dbReference type="GO" id="GO:0008017">
    <property type="term" value="F:microtubule binding"/>
    <property type="evidence" value="ECO:0007669"/>
    <property type="project" value="TreeGrafter"/>
</dbReference>
<evidence type="ECO:0000256" key="1">
    <source>
        <dbReference type="ARBA" id="ARBA00022741"/>
    </source>
</evidence>
<dbReference type="GO" id="GO:0005525">
    <property type="term" value="F:GTP binding"/>
    <property type="evidence" value="ECO:0007669"/>
    <property type="project" value="InterPro"/>
</dbReference>
<dbReference type="InterPro" id="IPR045063">
    <property type="entry name" value="Dynamin_N"/>
</dbReference>
<proteinExistence type="predicted"/>
<feature type="region of interest" description="Disordered" evidence="3">
    <location>
        <begin position="1"/>
        <end position="24"/>
    </location>
</feature>
<feature type="compositionally biased region" description="Polar residues" evidence="3">
    <location>
        <begin position="8"/>
        <end position="24"/>
    </location>
</feature>
<dbReference type="SMART" id="SM00053">
    <property type="entry name" value="DYNc"/>
    <property type="match status" value="1"/>
</dbReference>
<evidence type="ECO:0000313" key="6">
    <source>
        <dbReference type="Proteomes" id="UP001310594"/>
    </source>
</evidence>
<dbReference type="EMBL" id="JAVRQU010000006">
    <property type="protein sequence ID" value="KAK5701743.1"/>
    <property type="molecule type" value="Genomic_DNA"/>
</dbReference>
<gene>
    <name evidence="5" type="ORF">LTR97_004561</name>
</gene>
<dbReference type="GO" id="GO:0003924">
    <property type="term" value="F:GTPase activity"/>
    <property type="evidence" value="ECO:0007669"/>
    <property type="project" value="InterPro"/>
</dbReference>
<dbReference type="GO" id="GO:0005737">
    <property type="term" value="C:cytoplasm"/>
    <property type="evidence" value="ECO:0007669"/>
    <property type="project" value="TreeGrafter"/>
</dbReference>
<dbReference type="InterPro" id="IPR022812">
    <property type="entry name" value="Dynamin"/>
</dbReference>
<evidence type="ECO:0000313" key="5">
    <source>
        <dbReference type="EMBL" id="KAK5701743.1"/>
    </source>
</evidence>
<dbReference type="Gene3D" id="3.40.50.300">
    <property type="entry name" value="P-loop containing nucleotide triphosphate hydrolases"/>
    <property type="match status" value="1"/>
</dbReference>
<dbReference type="Gene3D" id="1.20.120.1240">
    <property type="entry name" value="Dynamin, middle domain"/>
    <property type="match status" value="1"/>
</dbReference>
<feature type="region of interest" description="Disordered" evidence="3">
    <location>
        <begin position="41"/>
        <end position="69"/>
    </location>
</feature>
<dbReference type="Pfam" id="PF00350">
    <property type="entry name" value="Dynamin_N"/>
    <property type="match status" value="1"/>
</dbReference>
<dbReference type="Proteomes" id="UP001310594">
    <property type="component" value="Unassembled WGS sequence"/>
</dbReference>
<dbReference type="GO" id="GO:0031623">
    <property type="term" value="P:receptor internalization"/>
    <property type="evidence" value="ECO:0007669"/>
    <property type="project" value="TreeGrafter"/>
</dbReference>
<protein>
    <recommendedName>
        <fullName evidence="4">GED domain-containing protein</fullName>
    </recommendedName>
</protein>
<feature type="region of interest" description="Disordered" evidence="3">
    <location>
        <begin position="525"/>
        <end position="564"/>
    </location>
</feature>
<feature type="compositionally biased region" description="Polar residues" evidence="3">
    <location>
        <begin position="41"/>
        <end position="67"/>
    </location>
</feature>
<dbReference type="Pfam" id="PF02212">
    <property type="entry name" value="GED"/>
    <property type="match status" value="1"/>
</dbReference>
<reference evidence="5" key="1">
    <citation type="submission" date="2023-08" db="EMBL/GenBank/DDBJ databases">
        <title>Black Yeasts Isolated from many extreme environments.</title>
        <authorList>
            <person name="Coleine C."/>
            <person name="Stajich J.E."/>
            <person name="Selbmann L."/>
        </authorList>
    </citation>
    <scope>NUCLEOTIDE SEQUENCE</scope>
    <source>
        <strain evidence="5">CCFEE 5810</strain>
    </source>
</reference>
<keyword evidence="1" id="KW-0547">Nucleotide-binding</keyword>
<keyword evidence="2" id="KW-0342">GTP-binding</keyword>
<comment type="caution">
    <text evidence="5">The sequence shown here is derived from an EMBL/GenBank/DDBJ whole genome shotgun (WGS) entry which is preliminary data.</text>
</comment>
<evidence type="ECO:0000256" key="2">
    <source>
        <dbReference type="ARBA" id="ARBA00023134"/>
    </source>
</evidence>
<organism evidence="5 6">
    <name type="scientific">Elasticomyces elasticus</name>
    <dbReference type="NCBI Taxonomy" id="574655"/>
    <lineage>
        <taxon>Eukaryota</taxon>
        <taxon>Fungi</taxon>
        <taxon>Dikarya</taxon>
        <taxon>Ascomycota</taxon>
        <taxon>Pezizomycotina</taxon>
        <taxon>Dothideomycetes</taxon>
        <taxon>Dothideomycetidae</taxon>
        <taxon>Mycosphaerellales</taxon>
        <taxon>Teratosphaeriaceae</taxon>
        <taxon>Elasticomyces</taxon>
    </lineage>
</organism>
<dbReference type="InterPro" id="IPR027417">
    <property type="entry name" value="P-loop_NTPase"/>
</dbReference>
<dbReference type="AlphaFoldDB" id="A0AAN7ZUH5"/>
<dbReference type="Pfam" id="PF01031">
    <property type="entry name" value="Dynamin_M"/>
    <property type="match status" value="1"/>
</dbReference>
<dbReference type="InterPro" id="IPR001401">
    <property type="entry name" value="Dynamin_GTPase"/>
</dbReference>
<feature type="compositionally biased region" description="Low complexity" evidence="3">
    <location>
        <begin position="555"/>
        <end position="564"/>
    </location>
</feature>
<dbReference type="PROSITE" id="PS51388">
    <property type="entry name" value="GED"/>
    <property type="match status" value="1"/>
</dbReference>
<dbReference type="PRINTS" id="PR00195">
    <property type="entry name" value="DYNAMIN"/>
</dbReference>
<evidence type="ECO:0000256" key="3">
    <source>
        <dbReference type="SAM" id="MobiDB-lite"/>
    </source>
</evidence>
<dbReference type="PANTHER" id="PTHR11566:SF131">
    <property type="entry name" value="GTPASE, PUTATIVE (AFU_ORTHOLOGUE AFUA_6G07630)-RELATED"/>
    <property type="match status" value="1"/>
</dbReference>
<dbReference type="GO" id="GO:0005886">
    <property type="term" value="C:plasma membrane"/>
    <property type="evidence" value="ECO:0007669"/>
    <property type="project" value="TreeGrafter"/>
</dbReference>
<dbReference type="InterPro" id="IPR000375">
    <property type="entry name" value="Dynamin_stalk"/>
</dbReference>
<sequence length="838" mass="93307">MEDLAIPSFTTSNTTTMPNGNTASRAMSVNSRITPAYETETNTVLSSASRSRTTPIQDTNTASSGDTTIADEDVDMNGCTHNTNAPDAVDALQALGQDSRELIRAVQNLKELNIDATIPSLPTFVLVGDQSAGKSSIVEAICDIAVPRNMGVCTRCVFQITTSATVGLEEGWVARVSLHLTHSYSPDYIAQDALDYDNWQKQQAMAVVDFAVIRDKVHLQDVLRRAQLAILNPGRSHTEFTTGVPSGSTKLEFSPNTVSIHITGPGLPELSIVDLPGAINVQAEDDDDFLVEFVEKLIKNYLRDEKTLVLLACSANNDVDVSTGFRYVKACKAQRRCMGVLTKPDLIESERYPLLQLVLGGEKYKLADPDAWFVTKQLTQKELNRNASRHHARQSEQSFFAGQPWNGPFAAHSERFGTPKLQQTMSRKLTQLIRKELPSIVTRVQDRIHHVDAELAKLPVPEVSASHTVIREYQALVKLIQTKLSGDDLEDQFRKVYRDMLGNLRRALKSRRPTIKLATPGHVHIIDSEDDNDTPMLSPTPAPTSSKKRKMNSGPASAPARPSRVANKQLVMDLEQLSDRYNSGSTDLPSLVNYKVTISLMMESFVGLEAAVGTALDSIRVHFNSMLTEVLRTSLALRRQTLFYSTVEKTLAAFFKEVWAVECSMIKRLVACEKTRPITYQNLKTKEVKDKLKHDRVCERIREYYDTLATKAAKNSKSPRVDKVCPDLSDEKKRAECEKLLDDDEYSKVLDAVALVLAYYDIASTHVVDSIAKELDYGLFLAMEKDLDGRLFTALQASNEHECAKLLARDAADEEYRRKLLAERERLIAALDELQGLQ</sequence>
<dbReference type="InterPro" id="IPR020850">
    <property type="entry name" value="GED_dom"/>
</dbReference>
<evidence type="ECO:0000259" key="4">
    <source>
        <dbReference type="PROSITE" id="PS51388"/>
    </source>
</evidence>
<accession>A0AAN7ZUH5</accession>
<feature type="domain" description="GED" evidence="4">
    <location>
        <begin position="749"/>
        <end position="838"/>
    </location>
</feature>
<dbReference type="InterPro" id="IPR003130">
    <property type="entry name" value="GED"/>
</dbReference>
<dbReference type="PANTHER" id="PTHR11566">
    <property type="entry name" value="DYNAMIN"/>
    <property type="match status" value="1"/>
</dbReference>
<dbReference type="GO" id="GO:0005874">
    <property type="term" value="C:microtubule"/>
    <property type="evidence" value="ECO:0007669"/>
    <property type="project" value="TreeGrafter"/>
</dbReference>
<dbReference type="SUPFAM" id="SSF52540">
    <property type="entry name" value="P-loop containing nucleoside triphosphate hydrolases"/>
    <property type="match status" value="1"/>
</dbReference>
<name>A0AAN7ZUH5_9PEZI</name>